<name>A0A0D7AHR5_9AGAR</name>
<protein>
    <submittedName>
        <fullName evidence="4">Uncharacterized protein</fullName>
    </submittedName>
</protein>
<dbReference type="PANTHER" id="PTHR36855:SF1">
    <property type="entry name" value="PEROXISOME MEMBRANE ANCHOR PROTEIN PEX14P N-TERMINAL DOMAIN-CONTAINING PROTEIN"/>
    <property type="match status" value="1"/>
</dbReference>
<feature type="domain" description="Peroxisomal membrane protein PEX14-like KPWE" evidence="2">
    <location>
        <begin position="127"/>
        <end position="175"/>
    </location>
</feature>
<evidence type="ECO:0000313" key="4">
    <source>
        <dbReference type="EMBL" id="KIY49855.1"/>
    </source>
</evidence>
<organism evidence="4 5">
    <name type="scientific">Fistulina hepatica ATCC 64428</name>
    <dbReference type="NCBI Taxonomy" id="1128425"/>
    <lineage>
        <taxon>Eukaryota</taxon>
        <taxon>Fungi</taxon>
        <taxon>Dikarya</taxon>
        <taxon>Basidiomycota</taxon>
        <taxon>Agaricomycotina</taxon>
        <taxon>Agaricomycetes</taxon>
        <taxon>Agaricomycetidae</taxon>
        <taxon>Agaricales</taxon>
        <taxon>Fistulinaceae</taxon>
        <taxon>Fistulina</taxon>
    </lineage>
</organism>
<dbReference type="AlphaFoldDB" id="A0A0D7AHR5"/>
<reference evidence="4 5" key="1">
    <citation type="journal article" date="2015" name="Fungal Genet. Biol.">
        <title>Evolution of novel wood decay mechanisms in Agaricales revealed by the genome sequences of Fistulina hepatica and Cylindrobasidium torrendii.</title>
        <authorList>
            <person name="Floudas D."/>
            <person name="Held B.W."/>
            <person name="Riley R."/>
            <person name="Nagy L.G."/>
            <person name="Koehler G."/>
            <person name="Ransdell A.S."/>
            <person name="Younus H."/>
            <person name="Chow J."/>
            <person name="Chiniquy J."/>
            <person name="Lipzen A."/>
            <person name="Tritt A."/>
            <person name="Sun H."/>
            <person name="Haridas S."/>
            <person name="LaButti K."/>
            <person name="Ohm R.A."/>
            <person name="Kues U."/>
            <person name="Blanchette R.A."/>
            <person name="Grigoriev I.V."/>
            <person name="Minto R.E."/>
            <person name="Hibbett D.S."/>
        </authorList>
    </citation>
    <scope>NUCLEOTIDE SEQUENCE [LARGE SCALE GENOMIC DNA]</scope>
    <source>
        <strain evidence="4 5">ATCC 64428</strain>
    </source>
</reference>
<accession>A0A0D7AHR5</accession>
<dbReference type="InterPro" id="IPR058841">
    <property type="entry name" value="HTH_76"/>
</dbReference>
<evidence type="ECO:0000259" key="2">
    <source>
        <dbReference type="Pfam" id="PF17733"/>
    </source>
</evidence>
<dbReference type="Proteomes" id="UP000054144">
    <property type="component" value="Unassembled WGS sequence"/>
</dbReference>
<evidence type="ECO:0000256" key="1">
    <source>
        <dbReference type="SAM" id="MobiDB-lite"/>
    </source>
</evidence>
<dbReference type="OrthoDB" id="9936937at2759"/>
<feature type="domain" description="PEX14-like helix-turn-helix" evidence="3">
    <location>
        <begin position="27"/>
        <end position="95"/>
    </location>
</feature>
<feature type="compositionally biased region" description="Polar residues" evidence="1">
    <location>
        <begin position="175"/>
        <end position="196"/>
    </location>
</feature>
<dbReference type="InterPro" id="IPR040554">
    <property type="entry name" value="KPWE_PEX14_dom"/>
</dbReference>
<sequence length="196" mass="22160">MHVIYFYFLRLSTTVMSSDDASHVSTVLEQYAAYPFESDDEFQEGLVNIIARGGLDGDPPPEIREEILRRIRVFYFNRVTGQDLSIDDARELEHKRGIHITEVEIVLESSPSEGLDLFLYSTAQEETPLTFEQLKSLLESGNLDEIPNNRVIPDDLNPEPPSVSSASARLKPWERQSQTTEVITAETGDQLQSPTM</sequence>
<dbReference type="EMBL" id="KN881721">
    <property type="protein sequence ID" value="KIY49855.1"/>
    <property type="molecule type" value="Genomic_DNA"/>
</dbReference>
<keyword evidence="5" id="KW-1185">Reference proteome</keyword>
<proteinExistence type="predicted"/>
<dbReference type="PANTHER" id="PTHR36855">
    <property type="entry name" value="CHROMOSOME 10, WHOLE GENOME SHOTGUN SEQUENCE"/>
    <property type="match status" value="1"/>
</dbReference>
<evidence type="ECO:0000313" key="5">
    <source>
        <dbReference type="Proteomes" id="UP000054144"/>
    </source>
</evidence>
<dbReference type="Pfam" id="PF17733">
    <property type="entry name" value="KPWE_dom"/>
    <property type="match status" value="1"/>
</dbReference>
<gene>
    <name evidence="4" type="ORF">FISHEDRAFT_40906</name>
</gene>
<evidence type="ECO:0000259" key="3">
    <source>
        <dbReference type="Pfam" id="PF25871"/>
    </source>
</evidence>
<feature type="region of interest" description="Disordered" evidence="1">
    <location>
        <begin position="152"/>
        <end position="196"/>
    </location>
</feature>
<dbReference type="Pfam" id="PF25871">
    <property type="entry name" value="HTH_76"/>
    <property type="match status" value="1"/>
</dbReference>